<feature type="transmembrane region" description="Helical" evidence="8">
    <location>
        <begin position="20"/>
        <end position="40"/>
    </location>
</feature>
<dbReference type="InterPro" id="IPR027470">
    <property type="entry name" value="Cation_efflux_CTD"/>
</dbReference>
<evidence type="ECO:0000259" key="10">
    <source>
        <dbReference type="Pfam" id="PF16916"/>
    </source>
</evidence>
<dbReference type="InterPro" id="IPR036837">
    <property type="entry name" value="Cation_efflux_CTD_sf"/>
</dbReference>
<dbReference type="GO" id="GO:0016020">
    <property type="term" value="C:membrane"/>
    <property type="evidence" value="ECO:0007669"/>
    <property type="project" value="UniProtKB-SubCell"/>
</dbReference>
<evidence type="ECO:0000256" key="2">
    <source>
        <dbReference type="ARBA" id="ARBA00008873"/>
    </source>
</evidence>
<comment type="caution">
    <text evidence="11">The sequence shown here is derived from an EMBL/GenBank/DDBJ whole genome shotgun (WGS) entry which is preliminary data.</text>
</comment>
<dbReference type="GO" id="GO:0005385">
    <property type="term" value="F:zinc ion transmembrane transporter activity"/>
    <property type="evidence" value="ECO:0007669"/>
    <property type="project" value="TreeGrafter"/>
</dbReference>
<keyword evidence="12" id="KW-1185">Reference proteome</keyword>
<dbReference type="InterPro" id="IPR002524">
    <property type="entry name" value="Cation_efflux"/>
</dbReference>
<reference evidence="11" key="1">
    <citation type="journal article" date="2020" name="Stud. Mycol.">
        <title>101 Dothideomycetes genomes: a test case for predicting lifestyles and emergence of pathogens.</title>
        <authorList>
            <person name="Haridas S."/>
            <person name="Albert R."/>
            <person name="Binder M."/>
            <person name="Bloem J."/>
            <person name="Labutti K."/>
            <person name="Salamov A."/>
            <person name="Andreopoulos B."/>
            <person name="Baker S."/>
            <person name="Barry K."/>
            <person name="Bills G."/>
            <person name="Bluhm B."/>
            <person name="Cannon C."/>
            <person name="Castanera R."/>
            <person name="Culley D."/>
            <person name="Daum C."/>
            <person name="Ezra D."/>
            <person name="Gonzalez J."/>
            <person name="Henrissat B."/>
            <person name="Kuo A."/>
            <person name="Liang C."/>
            <person name="Lipzen A."/>
            <person name="Lutzoni F."/>
            <person name="Magnuson J."/>
            <person name="Mondo S."/>
            <person name="Nolan M."/>
            <person name="Ohm R."/>
            <person name="Pangilinan J."/>
            <person name="Park H.-J."/>
            <person name="Ramirez L."/>
            <person name="Alfaro M."/>
            <person name="Sun H."/>
            <person name="Tritt A."/>
            <person name="Yoshinaga Y."/>
            <person name="Zwiers L.-H."/>
            <person name="Turgeon B."/>
            <person name="Goodwin S."/>
            <person name="Spatafora J."/>
            <person name="Crous P."/>
            <person name="Grigoriev I."/>
        </authorList>
    </citation>
    <scope>NUCLEOTIDE SEQUENCE</scope>
    <source>
        <strain evidence="11">CBS 133067</strain>
    </source>
</reference>
<evidence type="ECO:0000256" key="5">
    <source>
        <dbReference type="ARBA" id="ARBA00022833"/>
    </source>
</evidence>
<dbReference type="Proteomes" id="UP000799772">
    <property type="component" value="Unassembled WGS sequence"/>
</dbReference>
<gene>
    <name evidence="11" type="ORF">NA57DRAFT_68812</name>
</gene>
<dbReference type="AlphaFoldDB" id="A0A9P4I6E1"/>
<dbReference type="Gene3D" id="1.20.1510.10">
    <property type="entry name" value="Cation efflux protein transmembrane domain"/>
    <property type="match status" value="1"/>
</dbReference>
<evidence type="ECO:0000256" key="7">
    <source>
        <dbReference type="ARBA" id="ARBA00023136"/>
    </source>
</evidence>
<evidence type="ECO:0000256" key="8">
    <source>
        <dbReference type="SAM" id="Phobius"/>
    </source>
</evidence>
<accession>A0A9P4I6E1</accession>
<keyword evidence="3" id="KW-0813">Transport</keyword>
<evidence type="ECO:0000256" key="4">
    <source>
        <dbReference type="ARBA" id="ARBA00022692"/>
    </source>
</evidence>
<evidence type="ECO:0000256" key="1">
    <source>
        <dbReference type="ARBA" id="ARBA00004141"/>
    </source>
</evidence>
<keyword evidence="5" id="KW-0862">Zinc</keyword>
<organism evidence="11 12">
    <name type="scientific">Rhizodiscina lignyota</name>
    <dbReference type="NCBI Taxonomy" id="1504668"/>
    <lineage>
        <taxon>Eukaryota</taxon>
        <taxon>Fungi</taxon>
        <taxon>Dikarya</taxon>
        <taxon>Ascomycota</taxon>
        <taxon>Pezizomycotina</taxon>
        <taxon>Dothideomycetes</taxon>
        <taxon>Pleosporomycetidae</taxon>
        <taxon>Aulographales</taxon>
        <taxon>Rhizodiscinaceae</taxon>
        <taxon>Rhizodiscina</taxon>
    </lineage>
</organism>
<feature type="transmembrane region" description="Helical" evidence="8">
    <location>
        <begin position="196"/>
        <end position="219"/>
    </location>
</feature>
<sequence>MFKPMNIHLSLPRLTPTQRLCIVIAISFSFFAAEISVGFYTRSLALIADAFHYLNDLVGFIVALGAIQISNHGRSPKGFSFGWQRAQLLGAFFNGVFLAALGLSIFLQALERFVSLQKVQQPKLVLIVGAVGLALNLISAAFLHDHGNDHGHGHSNVQQPTASPVGDEYPGVHANHYHTMNTAVGTPGRDLGMLGVFLHVIGDAVNNIGVIISGAAIWFGKTDARYYADPAISMGISFMILATSIPLVKNSGRILLQSSPAGVDLDEVKADLEDLKGVSSVHELHIWRLNQQKTIASAHVVTEDDSLEGFIQRAKVIGECLHQYGVHSYTLQPEPKLLLQATAIERGTVQTEV</sequence>
<feature type="transmembrane region" description="Helical" evidence="8">
    <location>
        <begin position="231"/>
        <end position="248"/>
    </location>
</feature>
<keyword evidence="4 8" id="KW-0812">Transmembrane</keyword>
<dbReference type="Pfam" id="PF01545">
    <property type="entry name" value="Cation_efflux"/>
    <property type="match status" value="1"/>
</dbReference>
<evidence type="ECO:0000256" key="6">
    <source>
        <dbReference type="ARBA" id="ARBA00022989"/>
    </source>
</evidence>
<dbReference type="GO" id="GO:0006882">
    <property type="term" value="P:intracellular zinc ion homeostasis"/>
    <property type="evidence" value="ECO:0007669"/>
    <property type="project" value="TreeGrafter"/>
</dbReference>
<evidence type="ECO:0000313" key="12">
    <source>
        <dbReference type="Proteomes" id="UP000799772"/>
    </source>
</evidence>
<feature type="transmembrane region" description="Helical" evidence="8">
    <location>
        <begin position="46"/>
        <end position="67"/>
    </location>
</feature>
<feature type="domain" description="Cation efflux protein transmembrane" evidence="9">
    <location>
        <begin position="21"/>
        <end position="256"/>
    </location>
</feature>
<proteinExistence type="inferred from homology"/>
<feature type="transmembrane region" description="Helical" evidence="8">
    <location>
        <begin position="124"/>
        <end position="143"/>
    </location>
</feature>
<evidence type="ECO:0000313" key="11">
    <source>
        <dbReference type="EMBL" id="KAF2094308.1"/>
    </source>
</evidence>
<comment type="similarity">
    <text evidence="2">Belongs to the cation diffusion facilitator (CDF) transporter (TC 2.A.4) family. SLC30A subfamily.</text>
</comment>
<dbReference type="InterPro" id="IPR027469">
    <property type="entry name" value="Cation_efflux_TMD_sf"/>
</dbReference>
<dbReference type="InterPro" id="IPR058533">
    <property type="entry name" value="Cation_efflux_TM"/>
</dbReference>
<evidence type="ECO:0000256" key="3">
    <source>
        <dbReference type="ARBA" id="ARBA00022448"/>
    </source>
</evidence>
<feature type="domain" description="Cation efflux protein cytoplasmic" evidence="10">
    <location>
        <begin position="261"/>
        <end position="335"/>
    </location>
</feature>
<evidence type="ECO:0000259" key="9">
    <source>
        <dbReference type="Pfam" id="PF01545"/>
    </source>
</evidence>
<dbReference type="NCBIfam" id="TIGR01297">
    <property type="entry name" value="CDF"/>
    <property type="match status" value="1"/>
</dbReference>
<dbReference type="OrthoDB" id="9944568at2759"/>
<protein>
    <submittedName>
        <fullName evidence="11">Cation diffusion facilitator family metal ion transporter</fullName>
    </submittedName>
</protein>
<dbReference type="SUPFAM" id="SSF160240">
    <property type="entry name" value="Cation efflux protein cytoplasmic domain-like"/>
    <property type="match status" value="1"/>
</dbReference>
<keyword evidence="7 8" id="KW-0472">Membrane</keyword>
<name>A0A9P4I6E1_9PEZI</name>
<dbReference type="PANTHER" id="PTHR45820:SF5">
    <property type="entry name" value="DIFFUSION FACILITATOR FAMILY METAL ION TRANSPORTER, PUTATIVE-RELATED"/>
    <property type="match status" value="1"/>
</dbReference>
<dbReference type="SUPFAM" id="SSF161111">
    <property type="entry name" value="Cation efflux protein transmembrane domain-like"/>
    <property type="match status" value="1"/>
</dbReference>
<dbReference type="PANTHER" id="PTHR45820">
    <property type="entry name" value="FI23527P1"/>
    <property type="match status" value="1"/>
</dbReference>
<keyword evidence="6 8" id="KW-1133">Transmembrane helix</keyword>
<dbReference type="Pfam" id="PF16916">
    <property type="entry name" value="ZT_dimer"/>
    <property type="match status" value="1"/>
</dbReference>
<feature type="transmembrane region" description="Helical" evidence="8">
    <location>
        <begin position="88"/>
        <end position="109"/>
    </location>
</feature>
<comment type="subcellular location">
    <subcellularLocation>
        <location evidence="1">Membrane</location>
        <topology evidence="1">Multi-pass membrane protein</topology>
    </subcellularLocation>
</comment>
<dbReference type="EMBL" id="ML978135">
    <property type="protein sequence ID" value="KAF2094308.1"/>
    <property type="molecule type" value="Genomic_DNA"/>
</dbReference>